<dbReference type="Proteomes" id="UP001434883">
    <property type="component" value="Unassembled WGS sequence"/>
</dbReference>
<organism evidence="1 2">
    <name type="scientific">Xenoophorus captivus</name>
    <dbReference type="NCBI Taxonomy" id="1517983"/>
    <lineage>
        <taxon>Eukaryota</taxon>
        <taxon>Metazoa</taxon>
        <taxon>Chordata</taxon>
        <taxon>Craniata</taxon>
        <taxon>Vertebrata</taxon>
        <taxon>Euteleostomi</taxon>
        <taxon>Actinopterygii</taxon>
        <taxon>Neopterygii</taxon>
        <taxon>Teleostei</taxon>
        <taxon>Neoteleostei</taxon>
        <taxon>Acanthomorphata</taxon>
        <taxon>Ovalentaria</taxon>
        <taxon>Atherinomorphae</taxon>
        <taxon>Cyprinodontiformes</taxon>
        <taxon>Goodeidae</taxon>
        <taxon>Xenoophorus</taxon>
    </lineage>
</organism>
<keyword evidence="2" id="KW-1185">Reference proteome</keyword>
<proteinExistence type="predicted"/>
<gene>
    <name evidence="1" type="ORF">XENOCAPTIV_011619</name>
</gene>
<evidence type="ECO:0000313" key="2">
    <source>
        <dbReference type="Proteomes" id="UP001434883"/>
    </source>
</evidence>
<dbReference type="EMBL" id="JAHRIN010042035">
    <property type="protein sequence ID" value="MEQ2205291.1"/>
    <property type="molecule type" value="Genomic_DNA"/>
</dbReference>
<reference evidence="1 2" key="1">
    <citation type="submission" date="2021-06" db="EMBL/GenBank/DDBJ databases">
        <authorList>
            <person name="Palmer J.M."/>
        </authorList>
    </citation>
    <scope>NUCLEOTIDE SEQUENCE [LARGE SCALE GENOMIC DNA]</scope>
    <source>
        <strain evidence="1 2">XC_2019</strain>
        <tissue evidence="1">Muscle</tissue>
    </source>
</reference>
<protein>
    <submittedName>
        <fullName evidence="1">Uncharacterized protein</fullName>
    </submittedName>
</protein>
<name>A0ABV0RAY3_9TELE</name>
<sequence length="100" mass="11363">MAHTIICLTIVQQTTTDTLDKEGKSLKVIKKLAVQIMVYQKLSGRKNCDRNRCTDNRFTTFGQQLEPKATAQRRIQDTGYNCCIPWVKPLFVPVTTSEVS</sequence>
<comment type="caution">
    <text evidence="1">The sequence shown here is derived from an EMBL/GenBank/DDBJ whole genome shotgun (WGS) entry which is preliminary data.</text>
</comment>
<accession>A0ABV0RAY3</accession>
<evidence type="ECO:0000313" key="1">
    <source>
        <dbReference type="EMBL" id="MEQ2205291.1"/>
    </source>
</evidence>